<keyword evidence="1" id="KW-0175">Coiled coil</keyword>
<dbReference type="InterPro" id="IPR052942">
    <property type="entry name" value="LPS_cholinephosphotransferase"/>
</dbReference>
<dbReference type="PANTHER" id="PTHR43404:SF2">
    <property type="entry name" value="LIPOPOLYSACCHARIDE CHOLINEPHOSPHOTRANSFERASE LICD"/>
    <property type="match status" value="1"/>
</dbReference>
<feature type="domain" description="LicD/FKTN/FKRP nucleotidyltransferase" evidence="2">
    <location>
        <begin position="130"/>
        <end position="345"/>
    </location>
</feature>
<accession>A0A4Q2K4H1</accession>
<dbReference type="Pfam" id="PF04991">
    <property type="entry name" value="LicD"/>
    <property type="match status" value="1"/>
</dbReference>
<dbReference type="EMBL" id="SDPW01000001">
    <property type="protein sequence ID" value="RXZ54534.1"/>
    <property type="molecule type" value="Genomic_DNA"/>
</dbReference>
<feature type="coiled-coil region" evidence="1">
    <location>
        <begin position="26"/>
        <end position="53"/>
    </location>
</feature>
<organism evidence="3 4">
    <name type="scientific">Senegalimassilia faecalis</name>
    <dbReference type="NCBI Taxonomy" id="2509433"/>
    <lineage>
        <taxon>Bacteria</taxon>
        <taxon>Bacillati</taxon>
        <taxon>Actinomycetota</taxon>
        <taxon>Coriobacteriia</taxon>
        <taxon>Coriobacteriales</taxon>
        <taxon>Coriobacteriaceae</taxon>
        <taxon>Senegalimassilia</taxon>
    </lineage>
</organism>
<dbReference type="RefSeq" id="WP_129425003.1">
    <property type="nucleotide sequence ID" value="NZ_SDPW01000001.1"/>
</dbReference>
<dbReference type="GO" id="GO:0009100">
    <property type="term" value="P:glycoprotein metabolic process"/>
    <property type="evidence" value="ECO:0007669"/>
    <property type="project" value="UniProtKB-ARBA"/>
</dbReference>
<dbReference type="PANTHER" id="PTHR43404">
    <property type="entry name" value="LIPOPOLYSACCHARIDE CHOLINEPHOSPHOTRANSFERASE LICD"/>
    <property type="match status" value="1"/>
</dbReference>
<protein>
    <recommendedName>
        <fullName evidence="2">LicD/FKTN/FKRP nucleotidyltransferase domain-containing protein</fullName>
    </recommendedName>
</protein>
<evidence type="ECO:0000259" key="2">
    <source>
        <dbReference type="Pfam" id="PF04991"/>
    </source>
</evidence>
<proteinExistence type="predicted"/>
<dbReference type="Proteomes" id="UP000293345">
    <property type="component" value="Unassembled WGS sequence"/>
</dbReference>
<comment type="caution">
    <text evidence="3">The sequence shown here is derived from an EMBL/GenBank/DDBJ whole genome shotgun (WGS) entry which is preliminary data.</text>
</comment>
<gene>
    <name evidence="3" type="ORF">ET524_08610</name>
</gene>
<reference evidence="3 4" key="1">
    <citation type="submission" date="2019-01" db="EMBL/GenBank/DDBJ databases">
        <title>Senegalimassilia sp. nov. KGMB04484 isolated human feces.</title>
        <authorList>
            <person name="Han K.-I."/>
            <person name="Kim J.-S."/>
            <person name="Lee K.C."/>
            <person name="Suh M.K."/>
            <person name="Eom M.K."/>
            <person name="Lee J.H."/>
            <person name="Park S.-H."/>
            <person name="Kang S.W."/>
            <person name="Park J.-E."/>
            <person name="Oh B.S."/>
            <person name="Yu S.Y."/>
            <person name="Choi S.-H."/>
            <person name="Lee D.H."/>
            <person name="Yoon H."/>
            <person name="Kim B.-Y."/>
            <person name="Lee J.H."/>
            <person name="Lee J.-S."/>
        </authorList>
    </citation>
    <scope>NUCLEOTIDE SEQUENCE [LARGE SCALE GENOMIC DNA]</scope>
    <source>
        <strain evidence="3 4">KGMB04484</strain>
    </source>
</reference>
<evidence type="ECO:0000313" key="3">
    <source>
        <dbReference type="EMBL" id="RXZ54534.1"/>
    </source>
</evidence>
<name>A0A4Q2K4H1_9ACTN</name>
<keyword evidence="4" id="KW-1185">Reference proteome</keyword>
<dbReference type="AlphaFoldDB" id="A0A4Q2K4H1"/>
<evidence type="ECO:0000313" key="4">
    <source>
        <dbReference type="Proteomes" id="UP000293345"/>
    </source>
</evidence>
<evidence type="ECO:0000256" key="1">
    <source>
        <dbReference type="SAM" id="Coils"/>
    </source>
</evidence>
<sequence length="382" mass="43911">MGLLHDAISRFVPPSSRSFHALFSEVLDLRNDVRVLNDEVWKLREQNMDLQKLCSELGDLVSASTSSLKDDFDAHDTHAKMMLWNIMQEDGESLESTKRRFFGTLPEAEGDLRLLQQGNSRLLFEFDSFCREHNVQYWLMFGTLLGAVRHGGFIPWDDDLDVGMMRGDIQKLIHVTKASDKYRISSAFDWHAHCWQLRFMYRDIDNPCFIDLFIFDYSKRYGAEVFGDLVSLRQSMIDEMNSADKLAFWNRDNPILDANDKSSLSEDVWDVFRSYRAKAESINITSASCEDCSGITFSIENYCDSNDGILSYDIKDIFPVERLPFAGTAVSVPRDYLGILSRYYGDIWSLPKDIHSHYSHVPSGALAKEETKAAITKQLREH</sequence>
<dbReference type="InterPro" id="IPR007074">
    <property type="entry name" value="LicD/FKTN/FKRP_NTP_transf"/>
</dbReference>
<dbReference type="OrthoDB" id="3780655at2"/>